<feature type="active site" description="Charge relay system" evidence="5">
    <location>
        <position position="210"/>
    </location>
</feature>
<dbReference type="InterPro" id="IPR050131">
    <property type="entry name" value="Peptidase_S8_subtilisin-like"/>
</dbReference>
<dbReference type="InterPro" id="IPR036852">
    <property type="entry name" value="Peptidase_S8/S53_dom_sf"/>
</dbReference>
<keyword evidence="4 5" id="KW-0720">Serine protease</keyword>
<feature type="compositionally biased region" description="Polar residues" evidence="6">
    <location>
        <begin position="454"/>
        <end position="466"/>
    </location>
</feature>
<evidence type="ECO:0000256" key="1">
    <source>
        <dbReference type="ARBA" id="ARBA00011073"/>
    </source>
</evidence>
<gene>
    <name evidence="8" type="ORF">G7043_31465</name>
</gene>
<dbReference type="AlphaFoldDB" id="A0A7C9RU24"/>
<dbReference type="InterPro" id="IPR000209">
    <property type="entry name" value="Peptidase_S8/S53_dom"/>
</dbReference>
<evidence type="ECO:0000313" key="9">
    <source>
        <dbReference type="Proteomes" id="UP000481360"/>
    </source>
</evidence>
<dbReference type="InterPro" id="IPR015500">
    <property type="entry name" value="Peptidase_S8_subtilisin-rel"/>
</dbReference>
<dbReference type="GO" id="GO:0004252">
    <property type="term" value="F:serine-type endopeptidase activity"/>
    <property type="evidence" value="ECO:0007669"/>
    <property type="project" value="UniProtKB-UniRule"/>
</dbReference>
<dbReference type="RefSeq" id="WP_166051880.1">
    <property type="nucleotide sequence ID" value="NZ_JAAMPJ010000010.1"/>
</dbReference>
<feature type="domain" description="Peptidase S8/S53" evidence="7">
    <location>
        <begin position="201"/>
        <end position="520"/>
    </location>
</feature>
<dbReference type="GO" id="GO:0006508">
    <property type="term" value="P:proteolysis"/>
    <property type="evidence" value="ECO:0007669"/>
    <property type="project" value="UniProtKB-KW"/>
</dbReference>
<organism evidence="8 9">
    <name type="scientific">Lentzea alba</name>
    <dbReference type="NCBI Taxonomy" id="2714351"/>
    <lineage>
        <taxon>Bacteria</taxon>
        <taxon>Bacillati</taxon>
        <taxon>Actinomycetota</taxon>
        <taxon>Actinomycetes</taxon>
        <taxon>Pseudonocardiales</taxon>
        <taxon>Pseudonocardiaceae</taxon>
        <taxon>Lentzea</taxon>
    </lineage>
</organism>
<protein>
    <submittedName>
        <fullName evidence="8">S8 family serine peptidase</fullName>
    </submittedName>
</protein>
<name>A0A7C9RU24_9PSEU</name>
<evidence type="ECO:0000259" key="7">
    <source>
        <dbReference type="Pfam" id="PF00082"/>
    </source>
</evidence>
<sequence>MTIYWPETPYAADSGDDDGLTFDVPDEVLRRHGARLLEPSTAANSAAGPALRPTAYAASVLLIPKAELTSRNNETLNSVLAPLGMQVPDFTGGRDDLPTLPELPEDMEDVPVVLRPVGQPADVDAWTALQAVRAADPDLASVISLDHLMFASRWSGDLTGVPGAIQGFVPTGPGTGVSGYLDGPVAVELPPIDNTGTLALGRRAVVAVLDTGIGQNTWLKIPKLDTKERDISKWDTGPHVKVDAKIQKAVEDAGLFLRLQGHRVEVITHPKDEPLSRNPLIGTQAWCFGHGLFCAGIVAQIAPKATVLAVRVMGSDGVARESAVVAALKAIVERVEEAQSTGDMTKMVDVVSLSMGYLFERPPADEQSNRVAVQIKALRRLGVLVVAAAGNSASSQRFFPACLSTVSNGLTTPPVISVGALNPNGSKALFTNEGLSVTCYATGTNVVSTFPQDANASRQPTVQVGTDNRKDLPQYRQSPDVDDHTLSPFAVWTGSSFSAPHVAAHLANALRVMPSTQATTKAEQASERAADAVAAVIKAAQPPAP</sequence>
<evidence type="ECO:0000256" key="6">
    <source>
        <dbReference type="SAM" id="MobiDB-lite"/>
    </source>
</evidence>
<accession>A0A7C9RU24</accession>
<dbReference type="PANTHER" id="PTHR43806:SF11">
    <property type="entry name" value="CEREVISIN-RELATED"/>
    <property type="match status" value="1"/>
</dbReference>
<keyword evidence="2 5" id="KW-0645">Protease</keyword>
<evidence type="ECO:0000256" key="4">
    <source>
        <dbReference type="ARBA" id="ARBA00022825"/>
    </source>
</evidence>
<dbReference type="GO" id="GO:0005615">
    <property type="term" value="C:extracellular space"/>
    <property type="evidence" value="ECO:0007669"/>
    <property type="project" value="TreeGrafter"/>
</dbReference>
<feature type="active site" description="Charge relay system" evidence="5">
    <location>
        <position position="496"/>
    </location>
</feature>
<evidence type="ECO:0000256" key="5">
    <source>
        <dbReference type="PROSITE-ProRule" id="PRU01240"/>
    </source>
</evidence>
<dbReference type="PROSITE" id="PS51892">
    <property type="entry name" value="SUBTILASE"/>
    <property type="match status" value="1"/>
</dbReference>
<feature type="compositionally biased region" description="Basic and acidic residues" evidence="6">
    <location>
        <begin position="467"/>
        <end position="480"/>
    </location>
</feature>
<feature type="active site" description="Charge relay system" evidence="5">
    <location>
        <position position="290"/>
    </location>
</feature>
<dbReference type="PRINTS" id="PR00723">
    <property type="entry name" value="SUBTILISIN"/>
</dbReference>
<dbReference type="Proteomes" id="UP000481360">
    <property type="component" value="Unassembled WGS sequence"/>
</dbReference>
<comment type="caution">
    <text evidence="8">The sequence shown here is derived from an EMBL/GenBank/DDBJ whole genome shotgun (WGS) entry which is preliminary data.</text>
</comment>
<comment type="similarity">
    <text evidence="1 5">Belongs to the peptidase S8 family.</text>
</comment>
<evidence type="ECO:0000256" key="2">
    <source>
        <dbReference type="ARBA" id="ARBA00022670"/>
    </source>
</evidence>
<dbReference type="Pfam" id="PF00082">
    <property type="entry name" value="Peptidase_S8"/>
    <property type="match status" value="1"/>
</dbReference>
<proteinExistence type="inferred from homology"/>
<evidence type="ECO:0000313" key="8">
    <source>
        <dbReference type="EMBL" id="NGY63451.1"/>
    </source>
</evidence>
<evidence type="ECO:0000256" key="3">
    <source>
        <dbReference type="ARBA" id="ARBA00022801"/>
    </source>
</evidence>
<dbReference type="PANTHER" id="PTHR43806">
    <property type="entry name" value="PEPTIDASE S8"/>
    <property type="match status" value="1"/>
</dbReference>
<dbReference type="EMBL" id="JAAMPJ010000010">
    <property type="protein sequence ID" value="NGY63451.1"/>
    <property type="molecule type" value="Genomic_DNA"/>
</dbReference>
<dbReference type="Gene3D" id="3.40.50.200">
    <property type="entry name" value="Peptidase S8/S53 domain"/>
    <property type="match status" value="1"/>
</dbReference>
<keyword evidence="9" id="KW-1185">Reference proteome</keyword>
<reference evidence="8 9" key="1">
    <citation type="submission" date="2020-03" db="EMBL/GenBank/DDBJ databases">
        <title>Isolation and identification of active actinomycetes.</title>
        <authorList>
            <person name="Sun X."/>
        </authorList>
    </citation>
    <scope>NUCLEOTIDE SEQUENCE [LARGE SCALE GENOMIC DNA]</scope>
    <source>
        <strain evidence="8 9">NEAU-D13</strain>
    </source>
</reference>
<feature type="region of interest" description="Disordered" evidence="6">
    <location>
        <begin position="454"/>
        <end position="480"/>
    </location>
</feature>
<dbReference type="SUPFAM" id="SSF52743">
    <property type="entry name" value="Subtilisin-like"/>
    <property type="match status" value="1"/>
</dbReference>
<keyword evidence="3 5" id="KW-0378">Hydrolase</keyword>